<gene>
    <name evidence="2" type="primary">coaA</name>
    <name evidence="2" type="ORF">TRIHO_31840</name>
</gene>
<reference evidence="2 3" key="1">
    <citation type="submission" date="2015-12" db="EMBL/GenBank/DDBJ databases">
        <title>Genome sequence of the marine Rhodobacteraceae strain O3.65, Candidatus Tritonibacter horizontis.</title>
        <authorList>
            <person name="Poehlein A."/>
            <person name="Giebel H.A."/>
            <person name="Voget S."/>
            <person name="Brinkhoff T."/>
        </authorList>
    </citation>
    <scope>NUCLEOTIDE SEQUENCE [LARGE SCALE GENOMIC DNA]</scope>
    <source>
        <strain evidence="2 3">O3.65</strain>
    </source>
</reference>
<dbReference type="RefSeq" id="WP_068245783.1">
    <property type="nucleotide sequence ID" value="NZ_LPUY01000080.1"/>
</dbReference>
<dbReference type="OrthoDB" id="1550976at2"/>
<dbReference type="InterPro" id="IPR006083">
    <property type="entry name" value="PRK/URK"/>
</dbReference>
<keyword evidence="2" id="KW-0418">Kinase</keyword>
<accession>A0A132BUF9</accession>
<dbReference type="Proteomes" id="UP000068382">
    <property type="component" value="Unassembled WGS sequence"/>
</dbReference>
<dbReference type="PATRIC" id="fig|1768241.3.peg.3327"/>
<comment type="caution">
    <text evidence="2">The sequence shown here is derived from an EMBL/GenBank/DDBJ whole genome shotgun (WGS) entry which is preliminary data.</text>
</comment>
<dbReference type="GO" id="GO:0004594">
    <property type="term" value="F:pantothenate kinase activity"/>
    <property type="evidence" value="ECO:0007669"/>
    <property type="project" value="UniProtKB-EC"/>
</dbReference>
<evidence type="ECO:0000259" key="1">
    <source>
        <dbReference type="Pfam" id="PF00485"/>
    </source>
</evidence>
<dbReference type="NCBIfam" id="NF006746">
    <property type="entry name" value="PRK09270.1-5"/>
    <property type="match status" value="1"/>
</dbReference>
<sequence>MTGGTIAPLCAAVLDRLDLAAPGRRLVALSGAPGSGKSTLSVPLAAALTAQGLPATVVPMDGFHLDNALLAERGLLARKGAPESFDLGGFARLCRALRTEEQVIYPQFDRARDLAIAGAGAVDPACRVVIIEGNYLLFDETGWRDLAALWDLSIRLDIPMAELETRLVARWCAHGLDRSAAEARARGNDLANAARIDAARLPADLIWSGQAAAA</sequence>
<organism evidence="2 3">
    <name type="scientific">Tritonibacter horizontis</name>
    <dbReference type="NCBI Taxonomy" id="1768241"/>
    <lineage>
        <taxon>Bacteria</taxon>
        <taxon>Pseudomonadati</taxon>
        <taxon>Pseudomonadota</taxon>
        <taxon>Alphaproteobacteria</taxon>
        <taxon>Rhodobacterales</taxon>
        <taxon>Paracoccaceae</taxon>
        <taxon>Tritonibacter</taxon>
    </lineage>
</organism>
<evidence type="ECO:0000313" key="3">
    <source>
        <dbReference type="Proteomes" id="UP000068382"/>
    </source>
</evidence>
<keyword evidence="2" id="KW-0808">Transferase</keyword>
<protein>
    <submittedName>
        <fullName evidence="2">Pantothenate kinase</fullName>
        <ecNumber evidence="2">2.7.1.33</ecNumber>
    </submittedName>
</protein>
<dbReference type="PANTHER" id="PTHR10285">
    <property type="entry name" value="URIDINE KINASE"/>
    <property type="match status" value="1"/>
</dbReference>
<dbReference type="EMBL" id="LPUY01000080">
    <property type="protein sequence ID" value="KUP92001.1"/>
    <property type="molecule type" value="Genomic_DNA"/>
</dbReference>
<dbReference type="InterPro" id="IPR027417">
    <property type="entry name" value="P-loop_NTPase"/>
</dbReference>
<dbReference type="GO" id="GO:0005524">
    <property type="term" value="F:ATP binding"/>
    <property type="evidence" value="ECO:0007669"/>
    <property type="project" value="InterPro"/>
</dbReference>
<dbReference type="AlphaFoldDB" id="A0A132BUF9"/>
<name>A0A132BUF9_9RHOB</name>
<dbReference type="SUPFAM" id="SSF52540">
    <property type="entry name" value="P-loop containing nucleoside triphosphate hydrolases"/>
    <property type="match status" value="1"/>
</dbReference>
<feature type="domain" description="Phosphoribulokinase/uridine kinase" evidence="1">
    <location>
        <begin position="27"/>
        <end position="158"/>
    </location>
</feature>
<proteinExistence type="predicted"/>
<dbReference type="Pfam" id="PF00485">
    <property type="entry name" value="PRK"/>
    <property type="match status" value="1"/>
</dbReference>
<evidence type="ECO:0000313" key="2">
    <source>
        <dbReference type="EMBL" id="KUP92001.1"/>
    </source>
</evidence>
<keyword evidence="3" id="KW-1185">Reference proteome</keyword>
<dbReference type="Gene3D" id="3.40.50.300">
    <property type="entry name" value="P-loop containing nucleotide triphosphate hydrolases"/>
    <property type="match status" value="1"/>
</dbReference>
<dbReference type="EC" id="2.7.1.33" evidence="2"/>